<gene>
    <name evidence="2" type="ORF">SAMN04489762_1717</name>
</gene>
<evidence type="ECO:0000313" key="2">
    <source>
        <dbReference type="EMBL" id="SEN21669.1"/>
    </source>
</evidence>
<organism evidence="2 3">
    <name type="scientific">Terribacillus saccharophilus</name>
    <dbReference type="NCBI Taxonomy" id="361277"/>
    <lineage>
        <taxon>Bacteria</taxon>
        <taxon>Bacillati</taxon>
        <taxon>Bacillota</taxon>
        <taxon>Bacilli</taxon>
        <taxon>Bacillales</taxon>
        <taxon>Bacillaceae</taxon>
        <taxon>Terribacillus</taxon>
    </lineage>
</organism>
<accession>A0AAX2EEZ2</accession>
<dbReference type="InterPro" id="IPR050312">
    <property type="entry name" value="IolE/XylAMocC-like"/>
</dbReference>
<dbReference type="Gene3D" id="3.20.20.150">
    <property type="entry name" value="Divalent-metal-dependent TIM barrel enzymes"/>
    <property type="match status" value="1"/>
</dbReference>
<protein>
    <submittedName>
        <fullName evidence="2">Sugar phosphate isomerase/epimerase</fullName>
    </submittedName>
</protein>
<feature type="domain" description="Xylose isomerase-like TIM barrel" evidence="1">
    <location>
        <begin position="41"/>
        <end position="260"/>
    </location>
</feature>
<reference evidence="2 3" key="1">
    <citation type="submission" date="2016-10" db="EMBL/GenBank/DDBJ databases">
        <authorList>
            <person name="Varghese N."/>
            <person name="Submissions S."/>
        </authorList>
    </citation>
    <scope>NUCLEOTIDE SEQUENCE [LARGE SCALE GENOMIC DNA]</scope>
    <source>
        <strain evidence="2 3">DSM 21619</strain>
    </source>
</reference>
<dbReference type="Pfam" id="PF01261">
    <property type="entry name" value="AP_endonuc_2"/>
    <property type="match status" value="1"/>
</dbReference>
<sequence>MGKWRVLLRRKNTERLITLKDQFSLAHLTALACPPPKLTYIAARAGFDFVSIRPICMGLKNEPNYNLASNRKMLRQTKTALRETGIQVLDIELAKIVDGMDPKQYEPAFEVGAELGARHVLCSVWTNDLVFATERFIQLCELAKTYQLTIELEFVPVASVATLEQAVSMLSTAAQDNAGLMIDSHHFHRSKENVSDIKGIPAEWFHMFHLCDASKEIPASKEQMIKIMREERLYIGEGGVPIKEILREIPKIPYSLEIPHLQRAKELGFEEYARRCLLSAKEYISLNLDDVNIY</sequence>
<dbReference type="PROSITE" id="PS51257">
    <property type="entry name" value="PROKAR_LIPOPROTEIN"/>
    <property type="match status" value="1"/>
</dbReference>
<dbReference type="AlphaFoldDB" id="A0AAX2EEZ2"/>
<evidence type="ECO:0000259" key="1">
    <source>
        <dbReference type="Pfam" id="PF01261"/>
    </source>
</evidence>
<name>A0AAX2EEZ2_9BACI</name>
<keyword evidence="2" id="KW-0413">Isomerase</keyword>
<dbReference type="SUPFAM" id="SSF51658">
    <property type="entry name" value="Xylose isomerase-like"/>
    <property type="match status" value="1"/>
</dbReference>
<dbReference type="PANTHER" id="PTHR12110">
    <property type="entry name" value="HYDROXYPYRUVATE ISOMERASE"/>
    <property type="match status" value="1"/>
</dbReference>
<comment type="caution">
    <text evidence="2">The sequence shown here is derived from an EMBL/GenBank/DDBJ whole genome shotgun (WGS) entry which is preliminary data.</text>
</comment>
<dbReference type="InterPro" id="IPR013022">
    <property type="entry name" value="Xyl_isomerase-like_TIM-brl"/>
</dbReference>
<dbReference type="RefSeq" id="WP_318250062.1">
    <property type="nucleotide sequence ID" value="NZ_FOCD01000002.1"/>
</dbReference>
<dbReference type="GO" id="GO:0016853">
    <property type="term" value="F:isomerase activity"/>
    <property type="evidence" value="ECO:0007669"/>
    <property type="project" value="UniProtKB-KW"/>
</dbReference>
<dbReference type="InterPro" id="IPR036237">
    <property type="entry name" value="Xyl_isomerase-like_sf"/>
</dbReference>
<dbReference type="EMBL" id="FOCD01000002">
    <property type="protein sequence ID" value="SEN21669.1"/>
    <property type="molecule type" value="Genomic_DNA"/>
</dbReference>
<evidence type="ECO:0000313" key="3">
    <source>
        <dbReference type="Proteomes" id="UP000199735"/>
    </source>
</evidence>
<dbReference type="Proteomes" id="UP000199735">
    <property type="component" value="Unassembled WGS sequence"/>
</dbReference>
<proteinExistence type="predicted"/>
<dbReference type="PANTHER" id="PTHR12110:SF48">
    <property type="entry name" value="BLL3656 PROTEIN"/>
    <property type="match status" value="1"/>
</dbReference>